<reference evidence="2 4" key="1">
    <citation type="journal article" date="2020" name="Microorganisms">
        <title>Reliable Identification of Environmental Pseudomonas Isolates Using the rpoD Gene.</title>
        <authorList>
            <consortium name="The Broad Institute Genome Sequencing Platform"/>
            <person name="Girard L."/>
            <person name="Lood C."/>
            <person name="Rokni-Zadeh H."/>
            <person name="van Noort V."/>
            <person name="Lavigne R."/>
            <person name="De Mot R."/>
        </authorList>
    </citation>
    <scope>NUCLEOTIDE SEQUENCE</scope>
    <source>
        <strain evidence="2 4">SWRI102</strain>
    </source>
</reference>
<reference evidence="2" key="2">
    <citation type="submission" date="2020-07" db="EMBL/GenBank/DDBJ databases">
        <authorList>
            <person name="Lood C."/>
            <person name="Girard L."/>
        </authorList>
    </citation>
    <scope>NUCLEOTIDE SEQUENCE</scope>
    <source>
        <strain evidence="2">SWRI102</strain>
    </source>
</reference>
<comment type="caution">
    <text evidence="2">The sequence shown here is derived from an EMBL/GenBank/DDBJ whole genome shotgun (WGS) entry which is preliminary data.</text>
</comment>
<evidence type="ECO:0000313" key="2">
    <source>
        <dbReference type="EMBL" id="MBC3397987.1"/>
    </source>
</evidence>
<gene>
    <name evidence="3" type="ORF">HU742_023885</name>
    <name evidence="2" type="ORF">HU742_22480</name>
</gene>
<evidence type="ECO:0000256" key="1">
    <source>
        <dbReference type="SAM" id="SignalP"/>
    </source>
</evidence>
<feature type="chain" id="PRO_5044695816" evidence="1">
    <location>
        <begin position="23"/>
        <end position="122"/>
    </location>
</feature>
<dbReference type="EMBL" id="JABWQX020000004">
    <property type="protein sequence ID" value="MBV4554190.1"/>
    <property type="molecule type" value="Genomic_DNA"/>
</dbReference>
<dbReference type="RefSeq" id="WP_186644781.1">
    <property type="nucleotide sequence ID" value="NZ_JABWQX020000004.1"/>
</dbReference>
<feature type="signal peptide" evidence="1">
    <location>
        <begin position="1"/>
        <end position="22"/>
    </location>
</feature>
<organism evidence="2">
    <name type="scientific">Pseudomonas marvdashtae</name>
    <dbReference type="NCBI Taxonomy" id="2745500"/>
    <lineage>
        <taxon>Bacteria</taxon>
        <taxon>Pseudomonadati</taxon>
        <taxon>Pseudomonadota</taxon>
        <taxon>Gammaproteobacteria</taxon>
        <taxon>Pseudomonadales</taxon>
        <taxon>Pseudomonadaceae</taxon>
        <taxon>Pseudomonas</taxon>
    </lineage>
</organism>
<proteinExistence type="predicted"/>
<reference evidence="3" key="3">
    <citation type="submission" date="2021-06" db="EMBL/GenBank/DDBJ databases">
        <title>Updating the genus Pseudomonas: Description of 43 new species and partition of the Pseudomonas putida group.</title>
        <authorList>
            <person name="Girard L."/>
            <person name="Lood C."/>
            <person name="Vandamme P."/>
            <person name="Rokni-Zadeh H."/>
            <person name="Van Noort V."/>
            <person name="Hofte M."/>
            <person name="Lavigne R."/>
            <person name="De Mot R."/>
        </authorList>
    </citation>
    <scope>NUCLEOTIDE SEQUENCE</scope>
    <source>
        <strain evidence="3">SWRI102</strain>
    </source>
</reference>
<evidence type="ECO:0000313" key="4">
    <source>
        <dbReference type="Proteomes" id="UP000659438"/>
    </source>
</evidence>
<accession>A0A923FTB4</accession>
<sequence>MTMARQVLFTGLGMLAALQCMAADIHFSSASDFTSMILTLKQENDPNPGYVLLDVMLSPDAQKRVARMSRESLDQPVRIFINGTFISRPTVKSALDMTGTRLSIPREIAPSLIPTLLEPSAP</sequence>
<name>A0A923FTB4_9PSED</name>
<dbReference type="AlphaFoldDB" id="A0A923FTB4"/>
<evidence type="ECO:0000313" key="3">
    <source>
        <dbReference type="EMBL" id="MBV4554190.1"/>
    </source>
</evidence>
<protein>
    <submittedName>
        <fullName evidence="2">Uncharacterized protein</fullName>
    </submittedName>
</protein>
<keyword evidence="1" id="KW-0732">Signal</keyword>
<dbReference type="EMBL" id="JABWQX010000012">
    <property type="protein sequence ID" value="MBC3397987.1"/>
    <property type="molecule type" value="Genomic_DNA"/>
</dbReference>
<dbReference type="Proteomes" id="UP000659438">
    <property type="component" value="Unassembled WGS sequence"/>
</dbReference>
<keyword evidence="4" id="KW-1185">Reference proteome</keyword>